<dbReference type="SUPFAM" id="SSF53335">
    <property type="entry name" value="S-adenosyl-L-methionine-dependent methyltransferases"/>
    <property type="match status" value="1"/>
</dbReference>
<gene>
    <name evidence="2" type="ORF">NKR23_g6190</name>
</gene>
<comment type="caution">
    <text evidence="2">The sequence shown here is derived from an EMBL/GenBank/DDBJ whole genome shotgun (WGS) entry which is preliminary data.</text>
</comment>
<organism evidence="2 3">
    <name type="scientific">Pleurostoma richardsiae</name>
    <dbReference type="NCBI Taxonomy" id="41990"/>
    <lineage>
        <taxon>Eukaryota</taxon>
        <taxon>Fungi</taxon>
        <taxon>Dikarya</taxon>
        <taxon>Ascomycota</taxon>
        <taxon>Pezizomycotina</taxon>
        <taxon>Sordariomycetes</taxon>
        <taxon>Sordariomycetidae</taxon>
        <taxon>Calosphaeriales</taxon>
        <taxon>Pleurostomataceae</taxon>
        <taxon>Pleurostoma</taxon>
    </lineage>
</organism>
<dbReference type="GO" id="GO:0008168">
    <property type="term" value="F:methyltransferase activity"/>
    <property type="evidence" value="ECO:0007669"/>
    <property type="project" value="UniProtKB-KW"/>
</dbReference>
<evidence type="ECO:0000313" key="3">
    <source>
        <dbReference type="Proteomes" id="UP001174694"/>
    </source>
</evidence>
<dbReference type="EMBL" id="JANBVO010000017">
    <property type="protein sequence ID" value="KAJ9144145.1"/>
    <property type="molecule type" value="Genomic_DNA"/>
</dbReference>
<name>A0AA38VI92_9PEZI</name>
<evidence type="ECO:0000256" key="1">
    <source>
        <dbReference type="SAM" id="MobiDB-lite"/>
    </source>
</evidence>
<sequence length="335" mass="36996">MASGEPTTTSEIPAVLPPEHWTETAEALNNDEGSALGEEKSESTTSLTSTILKYTTIHGRTYHSERGGASYWFGSNDEGHNESLDIMHHVFTLCLGDTLYFAPSKNPRKALDFPDCEVVDTDVSPIQPSCVPPNLKFEIEDCTQEWTFSENEFNYIHTRYLVGCIVDWTTLFKEAFRCTRPGGYLESYEASPNVYSDDNTLLEKSASAQWGPLFINGGKAIGRSFTITDDGEKNIKCPTGGRAADSRMKEIGQYSLMAVMQDVEGFILFMTTVATTAALLYLRHGGKDTNELLLAARGDGSTVSEAASSLRHPQQQAQKNEGQRKPRAIWVGQPR</sequence>
<proteinExistence type="predicted"/>
<keyword evidence="3" id="KW-1185">Reference proteome</keyword>
<feature type="region of interest" description="Disordered" evidence="1">
    <location>
        <begin position="303"/>
        <end position="335"/>
    </location>
</feature>
<feature type="compositionally biased region" description="Polar residues" evidence="1">
    <location>
        <begin position="303"/>
        <end position="320"/>
    </location>
</feature>
<dbReference type="InterPro" id="IPR029063">
    <property type="entry name" value="SAM-dependent_MTases_sf"/>
</dbReference>
<dbReference type="Pfam" id="PF13489">
    <property type="entry name" value="Methyltransf_23"/>
    <property type="match status" value="1"/>
</dbReference>
<dbReference type="GO" id="GO:0032259">
    <property type="term" value="P:methylation"/>
    <property type="evidence" value="ECO:0007669"/>
    <property type="project" value="UniProtKB-KW"/>
</dbReference>
<dbReference type="Gene3D" id="3.40.50.150">
    <property type="entry name" value="Vaccinia Virus protein VP39"/>
    <property type="match status" value="1"/>
</dbReference>
<dbReference type="AlphaFoldDB" id="A0AA38VI92"/>
<keyword evidence="2" id="KW-0489">Methyltransferase</keyword>
<keyword evidence="2" id="KW-0808">Transferase</keyword>
<reference evidence="2" key="1">
    <citation type="submission" date="2022-07" db="EMBL/GenBank/DDBJ databases">
        <title>Fungi with potential for degradation of polypropylene.</title>
        <authorList>
            <person name="Gostincar C."/>
        </authorList>
    </citation>
    <scope>NUCLEOTIDE SEQUENCE</scope>
    <source>
        <strain evidence="2">EXF-13308</strain>
    </source>
</reference>
<accession>A0AA38VI92</accession>
<dbReference type="Proteomes" id="UP001174694">
    <property type="component" value="Unassembled WGS sequence"/>
</dbReference>
<evidence type="ECO:0000313" key="2">
    <source>
        <dbReference type="EMBL" id="KAJ9144145.1"/>
    </source>
</evidence>
<protein>
    <submittedName>
        <fullName evidence="2">Methyltransferase domain-containing protein</fullName>
    </submittedName>
</protein>